<gene>
    <name evidence="3" type="ORF">CMV_026468</name>
</gene>
<accession>A0A8J4QLT1</accession>
<dbReference type="SUPFAM" id="SSF52200">
    <property type="entry name" value="Toll/Interleukin receptor TIR domain"/>
    <property type="match status" value="1"/>
</dbReference>
<feature type="domain" description="TIR" evidence="2">
    <location>
        <begin position="24"/>
        <end position="163"/>
    </location>
</feature>
<reference evidence="3" key="1">
    <citation type="submission" date="2020-03" db="EMBL/GenBank/DDBJ databases">
        <title>Castanea mollissima Vanexum genome sequencing.</title>
        <authorList>
            <person name="Staton M."/>
        </authorList>
    </citation>
    <scope>NUCLEOTIDE SEQUENCE</scope>
    <source>
        <tissue evidence="3">Leaf</tissue>
    </source>
</reference>
<evidence type="ECO:0000313" key="3">
    <source>
        <dbReference type="EMBL" id="KAF3947393.1"/>
    </source>
</evidence>
<dbReference type="PROSITE" id="PS50104">
    <property type="entry name" value="TIR"/>
    <property type="match status" value="1"/>
</dbReference>
<dbReference type="FunFam" id="3.40.50.10140:FF:000007">
    <property type="entry name" value="Disease resistance protein (TIR-NBS-LRR class)"/>
    <property type="match status" value="1"/>
</dbReference>
<dbReference type="GO" id="GO:0007165">
    <property type="term" value="P:signal transduction"/>
    <property type="evidence" value="ECO:0007669"/>
    <property type="project" value="InterPro"/>
</dbReference>
<evidence type="ECO:0000259" key="2">
    <source>
        <dbReference type="PROSITE" id="PS50104"/>
    </source>
</evidence>
<dbReference type="EMBL" id="JRKL02007849">
    <property type="protein sequence ID" value="KAF3947393.1"/>
    <property type="molecule type" value="Genomic_DNA"/>
</dbReference>
<proteinExistence type="predicted"/>
<dbReference type="PANTHER" id="PTHR32009">
    <property type="entry name" value="TMV RESISTANCE PROTEIN N-LIKE"/>
    <property type="match status" value="1"/>
</dbReference>
<dbReference type="Gene3D" id="3.40.50.10140">
    <property type="entry name" value="Toll/interleukin-1 receptor homology (TIR) domain"/>
    <property type="match status" value="1"/>
</dbReference>
<dbReference type="InterPro" id="IPR035897">
    <property type="entry name" value="Toll_tir_struct_dom_sf"/>
</dbReference>
<dbReference type="AlphaFoldDB" id="A0A8J4QLT1"/>
<dbReference type="PANTHER" id="PTHR32009:SF153">
    <property type="entry name" value="TMV RESISTANCE PROTEIN N-LIKE"/>
    <property type="match status" value="1"/>
</dbReference>
<protein>
    <recommendedName>
        <fullName evidence="2">TIR domain-containing protein</fullName>
    </recommendedName>
</protein>
<evidence type="ECO:0000256" key="1">
    <source>
        <dbReference type="ARBA" id="ARBA00023027"/>
    </source>
</evidence>
<dbReference type="SMART" id="SM00255">
    <property type="entry name" value="TIR"/>
    <property type="match status" value="1"/>
</dbReference>
<dbReference type="OrthoDB" id="6160824at2759"/>
<organism evidence="3 4">
    <name type="scientific">Castanea mollissima</name>
    <name type="common">Chinese chestnut</name>
    <dbReference type="NCBI Taxonomy" id="60419"/>
    <lineage>
        <taxon>Eukaryota</taxon>
        <taxon>Viridiplantae</taxon>
        <taxon>Streptophyta</taxon>
        <taxon>Embryophyta</taxon>
        <taxon>Tracheophyta</taxon>
        <taxon>Spermatophyta</taxon>
        <taxon>Magnoliopsida</taxon>
        <taxon>eudicotyledons</taxon>
        <taxon>Gunneridae</taxon>
        <taxon>Pentapetalae</taxon>
        <taxon>rosids</taxon>
        <taxon>fabids</taxon>
        <taxon>Fagales</taxon>
        <taxon>Fagaceae</taxon>
        <taxon>Castanea</taxon>
    </lineage>
</organism>
<name>A0A8J4QLT1_9ROSI</name>
<dbReference type="Pfam" id="PF01582">
    <property type="entry name" value="TIR"/>
    <property type="match status" value="1"/>
</dbReference>
<dbReference type="InterPro" id="IPR000157">
    <property type="entry name" value="TIR_dom"/>
</dbReference>
<keyword evidence="4" id="KW-1185">Reference proteome</keyword>
<dbReference type="Proteomes" id="UP000737018">
    <property type="component" value="Unassembled WGS sequence"/>
</dbReference>
<sequence>MASFSAQKASTSLSFSSSSSMSRWKYEVFLSFYGEDTRKNFTDHLYATLIQKGIIVYRDNEKLEEGKPIASGLMKAIEESQYAIIILSKNYAFSKWCLNELVKILECMKEKGLKVRPIFYHVNPSDVGNQRESFEKAFLKHEEDGKVREEQIKEWRSALKEVSKIRGRHLVDRTLCSVAEN</sequence>
<comment type="caution">
    <text evidence="3">The sequence shown here is derived from an EMBL/GenBank/DDBJ whole genome shotgun (WGS) entry which is preliminary data.</text>
</comment>
<keyword evidence="1" id="KW-0520">NAD</keyword>
<evidence type="ECO:0000313" key="4">
    <source>
        <dbReference type="Proteomes" id="UP000737018"/>
    </source>
</evidence>